<feature type="transmembrane region" description="Helical" evidence="1">
    <location>
        <begin position="53"/>
        <end position="72"/>
    </location>
</feature>
<keyword evidence="1" id="KW-1133">Transmembrane helix</keyword>
<feature type="transmembrane region" description="Helical" evidence="1">
    <location>
        <begin position="93"/>
        <end position="110"/>
    </location>
</feature>
<feature type="transmembrane region" description="Helical" evidence="1">
    <location>
        <begin position="6"/>
        <end position="23"/>
    </location>
</feature>
<gene>
    <name evidence="2" type="ORF">BFG57_00925</name>
</gene>
<feature type="transmembrane region" description="Helical" evidence="1">
    <location>
        <begin position="116"/>
        <end position="134"/>
    </location>
</feature>
<dbReference type="OrthoDB" id="411176at2"/>
<feature type="transmembrane region" description="Helical" evidence="1">
    <location>
        <begin position="237"/>
        <end position="255"/>
    </location>
</feature>
<reference evidence="2 3" key="1">
    <citation type="submission" date="2016-08" db="EMBL/GenBank/DDBJ databases">
        <title>Genome of Bacillus solimangrovi GH2-4.</title>
        <authorList>
            <person name="Lim S."/>
            <person name="Kim B.-C."/>
        </authorList>
    </citation>
    <scope>NUCLEOTIDE SEQUENCE [LARGE SCALE GENOMIC DNA]</scope>
    <source>
        <strain evidence="2 3">GH2-4</strain>
    </source>
</reference>
<keyword evidence="1" id="KW-0812">Transmembrane</keyword>
<name>A0A1E5LHU5_9BACI</name>
<feature type="transmembrane region" description="Helical" evidence="1">
    <location>
        <begin position="30"/>
        <end position="47"/>
    </location>
</feature>
<comment type="caution">
    <text evidence="2">The sequence shown here is derived from an EMBL/GenBank/DDBJ whole genome shotgun (WGS) entry which is preliminary data.</text>
</comment>
<dbReference type="EMBL" id="MJEH01000011">
    <property type="protein sequence ID" value="OEH93659.1"/>
    <property type="molecule type" value="Genomic_DNA"/>
</dbReference>
<dbReference type="AlphaFoldDB" id="A0A1E5LHU5"/>
<dbReference type="Proteomes" id="UP000095209">
    <property type="component" value="Unassembled WGS sequence"/>
</dbReference>
<evidence type="ECO:0000256" key="1">
    <source>
        <dbReference type="SAM" id="Phobius"/>
    </source>
</evidence>
<sequence>MTIWPHAITMPIYFGILLIIVSFFRKHYKLSAYFWIASLFTFPLWILGGVEGWFRWAKILSVLLPTIVVGFSRIAVVENKQGKLWDILKSEQFLWFFYAILFLNILEATIKDATMGNYFNAATGFLLCVTIPFAPKFWRIMKDRSGDLIAYTTASWNFLYTTWNACFVYAESPVYFGSSLCILLAAELYPVMKGRPELYITARVYTLAAHLLLRATFDIFPMTMDTSTWFNPEVMKAWGLINFILIVPYVFWHMWQLQTGKCERSFRRARAA</sequence>
<protein>
    <submittedName>
        <fullName evidence="2">Uncharacterized protein</fullName>
    </submittedName>
</protein>
<evidence type="ECO:0000313" key="2">
    <source>
        <dbReference type="EMBL" id="OEH93659.1"/>
    </source>
</evidence>
<keyword evidence="1" id="KW-0472">Membrane</keyword>
<evidence type="ECO:0000313" key="3">
    <source>
        <dbReference type="Proteomes" id="UP000095209"/>
    </source>
</evidence>
<feature type="transmembrane region" description="Helical" evidence="1">
    <location>
        <begin position="175"/>
        <end position="191"/>
    </location>
</feature>
<keyword evidence="3" id="KW-1185">Reference proteome</keyword>
<proteinExistence type="predicted"/>
<accession>A0A1E5LHU5</accession>
<organism evidence="2 3">
    <name type="scientific">Bacillus solimangrovi</name>
    <dbReference type="NCBI Taxonomy" id="1305675"/>
    <lineage>
        <taxon>Bacteria</taxon>
        <taxon>Bacillati</taxon>
        <taxon>Bacillota</taxon>
        <taxon>Bacilli</taxon>
        <taxon>Bacillales</taxon>
        <taxon>Bacillaceae</taxon>
        <taxon>Bacillus</taxon>
    </lineage>
</organism>